<dbReference type="InterPro" id="IPR006597">
    <property type="entry name" value="Sel1-like"/>
</dbReference>
<dbReference type="PANTHER" id="PTHR11102">
    <property type="entry name" value="SEL-1-LIKE PROTEIN"/>
    <property type="match status" value="1"/>
</dbReference>
<dbReference type="AlphaFoldDB" id="A0A9N9FLR9"/>
<proteinExistence type="inferred from homology"/>
<evidence type="ECO:0000313" key="2">
    <source>
        <dbReference type="EMBL" id="CAG8543074.1"/>
    </source>
</evidence>
<dbReference type="SMART" id="SM00671">
    <property type="entry name" value="SEL1"/>
    <property type="match status" value="2"/>
</dbReference>
<dbReference type="OrthoDB" id="2384430at2759"/>
<dbReference type="PANTHER" id="PTHR11102:SF160">
    <property type="entry name" value="ERAD-ASSOCIATED E3 UBIQUITIN-PROTEIN LIGASE COMPONENT HRD3"/>
    <property type="match status" value="1"/>
</dbReference>
<dbReference type="EMBL" id="CAJVPK010000723">
    <property type="protein sequence ID" value="CAG8543074.1"/>
    <property type="molecule type" value="Genomic_DNA"/>
</dbReference>
<comment type="caution">
    <text evidence="2">The sequence shown here is derived from an EMBL/GenBank/DDBJ whole genome shotgun (WGS) entry which is preliminary data.</text>
</comment>
<evidence type="ECO:0000256" key="1">
    <source>
        <dbReference type="ARBA" id="ARBA00038101"/>
    </source>
</evidence>
<dbReference type="Gene3D" id="1.25.40.10">
    <property type="entry name" value="Tetratricopeptide repeat domain"/>
    <property type="match status" value="1"/>
</dbReference>
<comment type="similarity">
    <text evidence="1">Belongs to the sel-1 family.</text>
</comment>
<dbReference type="SUPFAM" id="SSF81901">
    <property type="entry name" value="HCP-like"/>
    <property type="match status" value="1"/>
</dbReference>
<sequence length="368" mass="42542">MLLWEIAELKVPFENETDISHIRNLVVKRNYREKFTPGIVPQAWTDLVSSNSNGVLHQDPFMRPSFTEIFLIIKQILKDNQERNTPSSLKDDETIKNEKTNKVEEAITETKKSNGGDKLNAWKCFEVYAELGDIKAKYWKGYFLYYDILKWPEEEKEKNKKIAAQLFKEAASDEGDMAEAQLRYGFCLFKGEGVQKDQVQAAKYFMRSANNGNPTAMYNIGNIYYHGYGIPKNLEEGERYLRLAAYNQQKKAVELCRNTGVGDYDTCCCGQFENNIEDFEIEQVIFLKGKFIAHEGWYSVIATSIKVLHKMNFDTMPAIRINVVLTGVTTQTVRNENDYSVLDFNIDEYLGNLEPKNFWLEVKHEANN</sequence>
<name>A0A9N9FLR9_9GLOM</name>
<dbReference type="Pfam" id="PF08238">
    <property type="entry name" value="Sel1"/>
    <property type="match status" value="3"/>
</dbReference>
<gene>
    <name evidence="2" type="ORF">DEBURN_LOCUS6712</name>
</gene>
<organism evidence="2 3">
    <name type="scientific">Diversispora eburnea</name>
    <dbReference type="NCBI Taxonomy" id="1213867"/>
    <lineage>
        <taxon>Eukaryota</taxon>
        <taxon>Fungi</taxon>
        <taxon>Fungi incertae sedis</taxon>
        <taxon>Mucoromycota</taxon>
        <taxon>Glomeromycotina</taxon>
        <taxon>Glomeromycetes</taxon>
        <taxon>Diversisporales</taxon>
        <taxon>Diversisporaceae</taxon>
        <taxon>Diversispora</taxon>
    </lineage>
</organism>
<dbReference type="InterPro" id="IPR050767">
    <property type="entry name" value="Sel1_AlgK"/>
</dbReference>
<evidence type="ECO:0000313" key="3">
    <source>
        <dbReference type="Proteomes" id="UP000789706"/>
    </source>
</evidence>
<dbReference type="InterPro" id="IPR011990">
    <property type="entry name" value="TPR-like_helical_dom_sf"/>
</dbReference>
<dbReference type="Proteomes" id="UP000789706">
    <property type="component" value="Unassembled WGS sequence"/>
</dbReference>
<reference evidence="2" key="1">
    <citation type="submission" date="2021-06" db="EMBL/GenBank/DDBJ databases">
        <authorList>
            <person name="Kallberg Y."/>
            <person name="Tangrot J."/>
            <person name="Rosling A."/>
        </authorList>
    </citation>
    <scope>NUCLEOTIDE SEQUENCE</scope>
    <source>
        <strain evidence="2">AZ414A</strain>
    </source>
</reference>
<keyword evidence="3" id="KW-1185">Reference proteome</keyword>
<protein>
    <submittedName>
        <fullName evidence="2">896_t:CDS:1</fullName>
    </submittedName>
</protein>
<accession>A0A9N9FLR9</accession>